<dbReference type="EMBL" id="MU152248">
    <property type="protein sequence ID" value="KAF9440814.1"/>
    <property type="molecule type" value="Genomic_DNA"/>
</dbReference>
<evidence type="ECO:0000313" key="2">
    <source>
        <dbReference type="Proteomes" id="UP000807342"/>
    </source>
</evidence>
<reference evidence="1" key="1">
    <citation type="submission" date="2020-11" db="EMBL/GenBank/DDBJ databases">
        <authorList>
            <consortium name="DOE Joint Genome Institute"/>
            <person name="Ahrendt S."/>
            <person name="Riley R."/>
            <person name="Andreopoulos W."/>
            <person name="Labutti K."/>
            <person name="Pangilinan J."/>
            <person name="Ruiz-Duenas F.J."/>
            <person name="Barrasa J.M."/>
            <person name="Sanchez-Garcia M."/>
            <person name="Camarero S."/>
            <person name="Miyauchi S."/>
            <person name="Serrano A."/>
            <person name="Linde D."/>
            <person name="Babiker R."/>
            <person name="Drula E."/>
            <person name="Ayuso-Fernandez I."/>
            <person name="Pacheco R."/>
            <person name="Padilla G."/>
            <person name="Ferreira P."/>
            <person name="Barriuso J."/>
            <person name="Kellner H."/>
            <person name="Castanera R."/>
            <person name="Alfaro M."/>
            <person name="Ramirez L."/>
            <person name="Pisabarro A.G."/>
            <person name="Kuo A."/>
            <person name="Tritt A."/>
            <person name="Lipzen A."/>
            <person name="He G."/>
            <person name="Yan M."/>
            <person name="Ng V."/>
            <person name="Cullen D."/>
            <person name="Martin F."/>
            <person name="Rosso M.-N."/>
            <person name="Henrissat B."/>
            <person name="Hibbett D."/>
            <person name="Martinez A.T."/>
            <person name="Grigoriev I.V."/>
        </authorList>
    </citation>
    <scope>NUCLEOTIDE SEQUENCE</scope>
    <source>
        <strain evidence="1">MF-IS2</strain>
    </source>
</reference>
<proteinExistence type="predicted"/>
<dbReference type="Proteomes" id="UP000807342">
    <property type="component" value="Unassembled WGS sequence"/>
</dbReference>
<sequence length="152" mass="17051">MAPNVWMQHKNGRMHAKEARLHRISGEVEPETDLPEEIQKTHQYCSTCQIHISHGDWSAHANGRRHKRGQEYIAYTMAQNEAEKDKNDVGIQGDLDFSIVEPNVAKQGVTKSIEVRLTAPLTKVTLVSVQLSANIGSSRKRIQSPYVLSPPT</sequence>
<dbReference type="OrthoDB" id="3111458at2759"/>
<evidence type="ECO:0008006" key="3">
    <source>
        <dbReference type="Google" id="ProtNLM"/>
    </source>
</evidence>
<dbReference type="AlphaFoldDB" id="A0A9P6BWK0"/>
<gene>
    <name evidence="1" type="ORF">P691DRAFT_686382</name>
</gene>
<evidence type="ECO:0000313" key="1">
    <source>
        <dbReference type="EMBL" id="KAF9440814.1"/>
    </source>
</evidence>
<protein>
    <recommendedName>
        <fullName evidence="3">U1-type domain-containing protein</fullName>
    </recommendedName>
</protein>
<accession>A0A9P6BWK0</accession>
<name>A0A9P6BWK0_9AGAR</name>
<keyword evidence="2" id="KW-1185">Reference proteome</keyword>
<organism evidence="1 2">
    <name type="scientific">Macrolepiota fuliginosa MF-IS2</name>
    <dbReference type="NCBI Taxonomy" id="1400762"/>
    <lineage>
        <taxon>Eukaryota</taxon>
        <taxon>Fungi</taxon>
        <taxon>Dikarya</taxon>
        <taxon>Basidiomycota</taxon>
        <taxon>Agaricomycotina</taxon>
        <taxon>Agaricomycetes</taxon>
        <taxon>Agaricomycetidae</taxon>
        <taxon>Agaricales</taxon>
        <taxon>Agaricineae</taxon>
        <taxon>Agaricaceae</taxon>
        <taxon>Macrolepiota</taxon>
    </lineage>
</organism>
<comment type="caution">
    <text evidence="1">The sequence shown here is derived from an EMBL/GenBank/DDBJ whole genome shotgun (WGS) entry which is preliminary data.</text>
</comment>